<protein>
    <submittedName>
        <fullName evidence="9">Anti-sigma factor N-terminus</fullName>
    </submittedName>
</protein>
<dbReference type="PROSITE" id="PS51849">
    <property type="entry name" value="RSGI_N"/>
    <property type="match status" value="1"/>
</dbReference>
<dbReference type="RefSeq" id="WP_091742314.1">
    <property type="nucleotide sequence ID" value="NZ_FNNQ01000016.1"/>
</dbReference>
<keyword evidence="10" id="KW-1185">Reference proteome</keyword>
<feature type="domain" description="RsgI N-terminal anti-sigma" evidence="8">
    <location>
        <begin position="2"/>
        <end position="50"/>
    </location>
</feature>
<dbReference type="InterPro" id="IPR055431">
    <property type="entry name" value="RsgI_M"/>
</dbReference>
<evidence type="ECO:0000256" key="5">
    <source>
        <dbReference type="ARBA" id="ARBA00023136"/>
    </source>
</evidence>
<keyword evidence="4 7" id="KW-1133">Transmembrane helix</keyword>
<name>A0A1H3BE03_9BACL</name>
<feature type="compositionally biased region" description="Basic and acidic residues" evidence="6">
    <location>
        <begin position="297"/>
        <end position="307"/>
    </location>
</feature>
<feature type="compositionally biased region" description="Pro residues" evidence="6">
    <location>
        <begin position="323"/>
        <end position="343"/>
    </location>
</feature>
<evidence type="ECO:0000256" key="2">
    <source>
        <dbReference type="ARBA" id="ARBA00022475"/>
    </source>
</evidence>
<feature type="compositionally biased region" description="Polar residues" evidence="6">
    <location>
        <begin position="269"/>
        <end position="296"/>
    </location>
</feature>
<dbReference type="Pfam" id="PF23750">
    <property type="entry name" value="RsgI_M"/>
    <property type="match status" value="1"/>
</dbReference>
<reference evidence="9 10" key="1">
    <citation type="submission" date="2016-10" db="EMBL/GenBank/DDBJ databases">
        <authorList>
            <person name="de Groot N.N."/>
        </authorList>
    </citation>
    <scope>NUCLEOTIDE SEQUENCE [LARGE SCALE GENOMIC DNA]</scope>
    <source>
        <strain evidence="9 10">DSM 45610</strain>
    </source>
</reference>
<feature type="compositionally biased region" description="Low complexity" evidence="6">
    <location>
        <begin position="356"/>
        <end position="375"/>
    </location>
</feature>
<evidence type="ECO:0000256" key="4">
    <source>
        <dbReference type="ARBA" id="ARBA00022989"/>
    </source>
</evidence>
<dbReference type="OrthoDB" id="9800626at2"/>
<organism evidence="9 10">
    <name type="scientific">Marininema mesophilum</name>
    <dbReference type="NCBI Taxonomy" id="1048340"/>
    <lineage>
        <taxon>Bacteria</taxon>
        <taxon>Bacillati</taxon>
        <taxon>Bacillota</taxon>
        <taxon>Bacilli</taxon>
        <taxon>Bacillales</taxon>
        <taxon>Thermoactinomycetaceae</taxon>
        <taxon>Marininema</taxon>
    </lineage>
</organism>
<feature type="transmembrane region" description="Helical" evidence="7">
    <location>
        <begin position="57"/>
        <end position="79"/>
    </location>
</feature>
<accession>A0A1H3BE03</accession>
<dbReference type="EMBL" id="FNNQ01000016">
    <property type="protein sequence ID" value="SDX39948.1"/>
    <property type="molecule type" value="Genomic_DNA"/>
</dbReference>
<evidence type="ECO:0000256" key="7">
    <source>
        <dbReference type="SAM" id="Phobius"/>
    </source>
</evidence>
<comment type="subcellular location">
    <subcellularLocation>
        <location evidence="1">Cell membrane</location>
        <topology evidence="1">Single-pass membrane protein</topology>
    </subcellularLocation>
</comment>
<dbReference type="InterPro" id="IPR024449">
    <property type="entry name" value="Anti-sigma_RsgI_N"/>
</dbReference>
<evidence type="ECO:0000256" key="1">
    <source>
        <dbReference type="ARBA" id="ARBA00004162"/>
    </source>
</evidence>
<keyword evidence="5 7" id="KW-0472">Membrane</keyword>
<evidence type="ECO:0000256" key="3">
    <source>
        <dbReference type="ARBA" id="ARBA00022692"/>
    </source>
</evidence>
<sequence length="384" mass="42079">MQRGIVMEIGSKDCVVMTPDGQFLTVPRQDKNLDLGDEIHFQLKSKRSLAARFGRPAWITSGLTAVAVMIFTLLMPQWATDEAHASSYVYIDLNPSLELALDKDREVVKLRALNSSAKHLVKGMEWKGAEVKDVVVNVLSRAKKARYLDKKERVLISQVEKEKQPTSKKLLAMIEQEVKDTPELSDTRLDLYTLPLPDKLKREAETKGISPAKYAVGLVARRNGEKLSIEELSTMSISDLMKKVDLSPVLRNPPSDQDWTTWIEEDQKQNYGDSSGSTNRGVQDKNTGSTGTTKENPPNKKDRDNQDRSSQTPSLPLKEPVSIPEPPPPEPKPPAVTEPPPSSPDGDGGTEEKPPADTGDSASSGGDDSSQSPSPNTESNGSTP</sequence>
<dbReference type="STRING" id="1048340.SAMN05444487_11663"/>
<proteinExistence type="predicted"/>
<feature type="region of interest" description="Disordered" evidence="6">
    <location>
        <begin position="269"/>
        <end position="384"/>
    </location>
</feature>
<evidence type="ECO:0000313" key="9">
    <source>
        <dbReference type="EMBL" id="SDX39948.1"/>
    </source>
</evidence>
<gene>
    <name evidence="9" type="ORF">SAMN05444487_11663</name>
</gene>
<evidence type="ECO:0000256" key="6">
    <source>
        <dbReference type="SAM" id="MobiDB-lite"/>
    </source>
</evidence>
<keyword evidence="3 7" id="KW-0812">Transmembrane</keyword>
<dbReference type="GO" id="GO:0005886">
    <property type="term" value="C:plasma membrane"/>
    <property type="evidence" value="ECO:0007669"/>
    <property type="project" value="UniProtKB-SubCell"/>
</dbReference>
<evidence type="ECO:0000259" key="8">
    <source>
        <dbReference type="PROSITE" id="PS51849"/>
    </source>
</evidence>
<dbReference type="Pfam" id="PF12791">
    <property type="entry name" value="RsgI_N"/>
    <property type="match status" value="1"/>
</dbReference>
<keyword evidence="2" id="KW-1003">Cell membrane</keyword>
<dbReference type="AlphaFoldDB" id="A0A1H3BE03"/>
<dbReference type="Proteomes" id="UP000198534">
    <property type="component" value="Unassembled WGS sequence"/>
</dbReference>
<evidence type="ECO:0000313" key="10">
    <source>
        <dbReference type="Proteomes" id="UP000198534"/>
    </source>
</evidence>